<evidence type="ECO:0000313" key="14">
    <source>
        <dbReference type="Proteomes" id="UP000321523"/>
    </source>
</evidence>
<reference evidence="13 14" key="1">
    <citation type="submission" date="2019-07" db="EMBL/GenBank/DDBJ databases">
        <title>Whole genome shotgun sequence of Skermanella aerolata NBRC 106429.</title>
        <authorList>
            <person name="Hosoyama A."/>
            <person name="Uohara A."/>
            <person name="Ohji S."/>
            <person name="Ichikawa N."/>
        </authorList>
    </citation>
    <scope>NUCLEOTIDE SEQUENCE [LARGE SCALE GENOMIC DNA]</scope>
    <source>
        <strain evidence="13 14">NBRC 106429</strain>
    </source>
</reference>
<dbReference type="GO" id="GO:0000105">
    <property type="term" value="P:L-histidine biosynthetic process"/>
    <property type="evidence" value="ECO:0007669"/>
    <property type="project" value="UniProtKB-UniRule"/>
</dbReference>
<dbReference type="AlphaFoldDB" id="A0A512DY08"/>
<evidence type="ECO:0000256" key="12">
    <source>
        <dbReference type="PIRSR" id="PIRSR600760-2"/>
    </source>
</evidence>
<comment type="caution">
    <text evidence="13">The sequence shown here is derived from an EMBL/GenBank/DDBJ whole genome shotgun (WGS) entry which is preliminary data.</text>
</comment>
<evidence type="ECO:0000256" key="5">
    <source>
        <dbReference type="ARBA" id="ARBA00022605"/>
    </source>
</evidence>
<dbReference type="GO" id="GO:0004401">
    <property type="term" value="F:histidinol-phosphatase activity"/>
    <property type="evidence" value="ECO:0007669"/>
    <property type="project" value="UniProtKB-UniRule"/>
</dbReference>
<protein>
    <recommendedName>
        <fullName evidence="4 11">Histidinol-phosphatase</fullName>
        <ecNumber evidence="4 11">3.1.3.15</ecNumber>
    </recommendedName>
</protein>
<evidence type="ECO:0000256" key="11">
    <source>
        <dbReference type="NCBIfam" id="TIGR02067"/>
    </source>
</evidence>
<dbReference type="EMBL" id="BJYZ01000027">
    <property type="protein sequence ID" value="GEO41362.1"/>
    <property type="molecule type" value="Genomic_DNA"/>
</dbReference>
<evidence type="ECO:0000256" key="3">
    <source>
        <dbReference type="ARBA" id="ARBA00009759"/>
    </source>
</evidence>
<keyword evidence="8 12" id="KW-0460">Magnesium</keyword>
<feature type="binding site" evidence="12">
    <location>
        <position position="103"/>
    </location>
    <ligand>
        <name>Mg(2+)</name>
        <dbReference type="ChEBI" id="CHEBI:18420"/>
        <label>1</label>
        <note>catalytic</note>
    </ligand>
</feature>
<feature type="binding site" evidence="12">
    <location>
        <position position="225"/>
    </location>
    <ligand>
        <name>Mg(2+)</name>
        <dbReference type="ChEBI" id="CHEBI:18420"/>
        <label>1</label>
        <note>catalytic</note>
    </ligand>
</feature>
<dbReference type="RefSeq" id="WP_084720917.1">
    <property type="nucleotide sequence ID" value="NZ_BJYZ01000027.1"/>
</dbReference>
<evidence type="ECO:0000256" key="9">
    <source>
        <dbReference type="ARBA" id="ARBA00023102"/>
    </source>
</evidence>
<dbReference type="PANTHER" id="PTHR43200:SF6">
    <property type="entry name" value="3'(2'),5'-BISPHOSPHATE NUCLEOTIDASE"/>
    <property type="match status" value="1"/>
</dbReference>
<comment type="similarity">
    <text evidence="3">Belongs to the inositol monophosphatase superfamily.</text>
</comment>
<dbReference type="InterPro" id="IPR011809">
    <property type="entry name" value="His_9_proposed"/>
</dbReference>
<keyword evidence="9" id="KW-0368">Histidine biosynthesis</keyword>
<dbReference type="InterPro" id="IPR051090">
    <property type="entry name" value="Inositol_monoP_superfamily"/>
</dbReference>
<dbReference type="Pfam" id="PF00459">
    <property type="entry name" value="Inositol_P"/>
    <property type="match status" value="1"/>
</dbReference>
<accession>A0A512DY08</accession>
<feature type="binding site" evidence="12">
    <location>
        <position position="101"/>
    </location>
    <ligand>
        <name>Mg(2+)</name>
        <dbReference type="ChEBI" id="CHEBI:18420"/>
        <label>1</label>
        <note>catalytic</note>
    </ligand>
</feature>
<evidence type="ECO:0000313" key="13">
    <source>
        <dbReference type="EMBL" id="GEO41362.1"/>
    </source>
</evidence>
<feature type="binding site" evidence="12">
    <location>
        <position position="104"/>
    </location>
    <ligand>
        <name>Mg(2+)</name>
        <dbReference type="ChEBI" id="CHEBI:18420"/>
        <label>1</label>
        <note>catalytic</note>
    </ligand>
</feature>
<dbReference type="InterPro" id="IPR020583">
    <property type="entry name" value="Inositol_monoP_metal-BS"/>
</dbReference>
<sequence length="278" mass="28824">MTASSPSTEPPVALPDPIVLPDGVADLAVRLADAAGSVIRRYYRTPFAVDDKPDSSPVTIADREAEAAIRAILAAERPGDGIVGEEHGTTNGDADWLWVIDPIDGTKSFITGRPTFGTLVALLYRGRPVLGVIDQPITGDRWVGAVGQPTTLNGKPARVRACPSLGRATLNTTSPDLFGPDDYTAFRRVATAVKLPMYGGDCYAYGLLAAGFVDLVIEAGLKLYDYAALVPVVEGAGGVMTDWSGAPLGRGSDGRVVAAGDAAAHAEALARLGEAPLG</sequence>
<dbReference type="CDD" id="cd01641">
    <property type="entry name" value="Bacterial_IMPase_like_1"/>
    <property type="match status" value="1"/>
</dbReference>
<proteinExistence type="inferred from homology"/>
<dbReference type="UniPathway" id="UPA00031">
    <property type="reaction ID" value="UER00013"/>
</dbReference>
<feature type="binding site" evidence="12">
    <location>
        <position position="85"/>
    </location>
    <ligand>
        <name>Mg(2+)</name>
        <dbReference type="ChEBI" id="CHEBI:18420"/>
        <label>1</label>
        <note>catalytic</note>
    </ligand>
</feature>
<dbReference type="InterPro" id="IPR000760">
    <property type="entry name" value="Inositol_monophosphatase-like"/>
</dbReference>
<dbReference type="Gene3D" id="3.40.190.80">
    <property type="match status" value="1"/>
</dbReference>
<dbReference type="PRINTS" id="PR00377">
    <property type="entry name" value="IMPHPHTASES"/>
</dbReference>
<dbReference type="Gene3D" id="3.30.540.10">
    <property type="entry name" value="Fructose-1,6-Bisphosphatase, subunit A, domain 1"/>
    <property type="match status" value="1"/>
</dbReference>
<keyword evidence="6 12" id="KW-0479">Metal-binding</keyword>
<dbReference type="GO" id="GO:0046872">
    <property type="term" value="F:metal ion binding"/>
    <property type="evidence" value="ECO:0007669"/>
    <property type="project" value="UniProtKB-KW"/>
</dbReference>
<evidence type="ECO:0000256" key="1">
    <source>
        <dbReference type="ARBA" id="ARBA00001946"/>
    </source>
</evidence>
<keyword evidence="5" id="KW-0028">Amino-acid biosynthesis</keyword>
<comment type="pathway">
    <text evidence="2">Amino-acid biosynthesis; L-histidine biosynthesis; L-histidine from 5-phospho-alpha-D-ribose 1-diphosphate: step 8/9.</text>
</comment>
<evidence type="ECO:0000256" key="8">
    <source>
        <dbReference type="ARBA" id="ARBA00022842"/>
    </source>
</evidence>
<comment type="catalytic activity">
    <reaction evidence="10">
        <text>L-histidinol phosphate + H2O = L-histidinol + phosphate</text>
        <dbReference type="Rhea" id="RHEA:14465"/>
        <dbReference type="ChEBI" id="CHEBI:15377"/>
        <dbReference type="ChEBI" id="CHEBI:43474"/>
        <dbReference type="ChEBI" id="CHEBI:57699"/>
        <dbReference type="ChEBI" id="CHEBI:57980"/>
        <dbReference type="EC" id="3.1.3.15"/>
    </reaction>
</comment>
<dbReference type="EC" id="3.1.3.15" evidence="4 11"/>
<dbReference type="OrthoDB" id="9785695at2"/>
<gene>
    <name evidence="13" type="ORF">SAE02_55100</name>
</gene>
<dbReference type="SUPFAM" id="SSF56655">
    <property type="entry name" value="Carbohydrate phosphatase"/>
    <property type="match status" value="1"/>
</dbReference>
<evidence type="ECO:0000256" key="10">
    <source>
        <dbReference type="ARBA" id="ARBA00049158"/>
    </source>
</evidence>
<comment type="cofactor">
    <cofactor evidence="1 12">
        <name>Mg(2+)</name>
        <dbReference type="ChEBI" id="CHEBI:18420"/>
    </cofactor>
</comment>
<evidence type="ECO:0000256" key="7">
    <source>
        <dbReference type="ARBA" id="ARBA00022801"/>
    </source>
</evidence>
<keyword evidence="14" id="KW-1185">Reference proteome</keyword>
<dbReference type="PANTHER" id="PTHR43200">
    <property type="entry name" value="PHOSPHATASE"/>
    <property type="match status" value="1"/>
</dbReference>
<evidence type="ECO:0000256" key="2">
    <source>
        <dbReference type="ARBA" id="ARBA00004970"/>
    </source>
</evidence>
<evidence type="ECO:0000256" key="4">
    <source>
        <dbReference type="ARBA" id="ARBA00013085"/>
    </source>
</evidence>
<dbReference type="FunFam" id="3.30.540.10:FF:000030">
    <property type="entry name" value="Inositol monophosphatase"/>
    <property type="match status" value="1"/>
</dbReference>
<evidence type="ECO:0000256" key="6">
    <source>
        <dbReference type="ARBA" id="ARBA00022723"/>
    </source>
</evidence>
<name>A0A512DY08_9PROT</name>
<dbReference type="NCBIfam" id="TIGR02067">
    <property type="entry name" value="his_9_HisN"/>
    <property type="match status" value="1"/>
</dbReference>
<organism evidence="13 14">
    <name type="scientific">Skermanella aerolata</name>
    <dbReference type="NCBI Taxonomy" id="393310"/>
    <lineage>
        <taxon>Bacteria</taxon>
        <taxon>Pseudomonadati</taxon>
        <taxon>Pseudomonadota</taxon>
        <taxon>Alphaproteobacteria</taxon>
        <taxon>Rhodospirillales</taxon>
        <taxon>Azospirillaceae</taxon>
        <taxon>Skermanella</taxon>
    </lineage>
</organism>
<dbReference type="Proteomes" id="UP000321523">
    <property type="component" value="Unassembled WGS sequence"/>
</dbReference>
<dbReference type="PROSITE" id="PS00629">
    <property type="entry name" value="IMP_1"/>
    <property type="match status" value="1"/>
</dbReference>
<keyword evidence="7" id="KW-0378">Hydrolase</keyword>